<keyword evidence="1" id="KW-1133">Transmembrane helix</keyword>
<reference evidence="3 4" key="1">
    <citation type="submission" date="2018-08" db="EMBL/GenBank/DDBJ databases">
        <title>A genome reference for cultivated species of the human gut microbiota.</title>
        <authorList>
            <person name="Zou Y."/>
            <person name="Xue W."/>
            <person name="Luo G."/>
        </authorList>
    </citation>
    <scope>NUCLEOTIDE SEQUENCE [LARGE SCALE GENOMIC DNA]</scope>
    <source>
        <strain evidence="3 4">AF24-4</strain>
    </source>
</reference>
<keyword evidence="1" id="KW-0812">Transmembrane</keyword>
<dbReference type="RefSeq" id="WP_118124736.1">
    <property type="nucleotide sequence ID" value="NZ_CAKZTK010000002.1"/>
</dbReference>
<dbReference type="PANTHER" id="PTHR30336:SF4">
    <property type="entry name" value="ENVELOPE BIOGENESIS FACTOR ELYC"/>
    <property type="match status" value="1"/>
</dbReference>
<feature type="domain" description="DUF218" evidence="2">
    <location>
        <begin position="98"/>
        <end position="238"/>
    </location>
</feature>
<dbReference type="Proteomes" id="UP000285820">
    <property type="component" value="Unassembled WGS sequence"/>
</dbReference>
<keyword evidence="1" id="KW-0472">Membrane</keyword>
<dbReference type="EMBL" id="QRUN01000001">
    <property type="protein sequence ID" value="RGR71301.1"/>
    <property type="molecule type" value="Genomic_DNA"/>
</dbReference>
<dbReference type="InterPro" id="IPR051599">
    <property type="entry name" value="Cell_Envelope_Assoc"/>
</dbReference>
<evidence type="ECO:0000259" key="2">
    <source>
        <dbReference type="Pfam" id="PF02698"/>
    </source>
</evidence>
<dbReference type="InterPro" id="IPR014729">
    <property type="entry name" value="Rossmann-like_a/b/a_fold"/>
</dbReference>
<dbReference type="AlphaFoldDB" id="A0A3R5WCR5"/>
<dbReference type="CDD" id="cd06259">
    <property type="entry name" value="YdcF-like"/>
    <property type="match status" value="1"/>
</dbReference>
<accession>A0A3R5WCR5</accession>
<evidence type="ECO:0000256" key="1">
    <source>
        <dbReference type="SAM" id="Phobius"/>
    </source>
</evidence>
<dbReference type="Pfam" id="PF02698">
    <property type="entry name" value="DUF218"/>
    <property type="match status" value="1"/>
</dbReference>
<organism evidence="3 4">
    <name type="scientific">Roseburia inulinivorans</name>
    <dbReference type="NCBI Taxonomy" id="360807"/>
    <lineage>
        <taxon>Bacteria</taxon>
        <taxon>Bacillati</taxon>
        <taxon>Bacillota</taxon>
        <taxon>Clostridia</taxon>
        <taxon>Lachnospirales</taxon>
        <taxon>Lachnospiraceae</taxon>
        <taxon>Roseburia</taxon>
    </lineage>
</organism>
<protein>
    <submittedName>
        <fullName evidence="3">YdcF family protein</fullName>
    </submittedName>
</protein>
<dbReference type="Gene3D" id="3.40.50.620">
    <property type="entry name" value="HUPs"/>
    <property type="match status" value="1"/>
</dbReference>
<evidence type="ECO:0000313" key="4">
    <source>
        <dbReference type="Proteomes" id="UP000285820"/>
    </source>
</evidence>
<dbReference type="GO" id="GO:0005886">
    <property type="term" value="C:plasma membrane"/>
    <property type="evidence" value="ECO:0007669"/>
    <property type="project" value="TreeGrafter"/>
</dbReference>
<evidence type="ECO:0000313" key="3">
    <source>
        <dbReference type="EMBL" id="RGR71301.1"/>
    </source>
</evidence>
<dbReference type="GO" id="GO:0043164">
    <property type="term" value="P:Gram-negative-bacterium-type cell wall biogenesis"/>
    <property type="evidence" value="ECO:0007669"/>
    <property type="project" value="TreeGrafter"/>
</dbReference>
<comment type="caution">
    <text evidence="3">The sequence shown here is derived from an EMBL/GenBank/DDBJ whole genome shotgun (WGS) entry which is preliminary data.</text>
</comment>
<feature type="transmembrane region" description="Helical" evidence="1">
    <location>
        <begin position="65"/>
        <end position="86"/>
    </location>
</feature>
<sequence length="249" mass="28157">MRKKYMNICLILGLLCLVYGLIVAIAGSGGTKFFIVWIGIAVILFVLAGLLHMGMWDRIPQIVRWIFGILCGIFFLSFLAIEGMVIRQMHAQGEKNLDYVIVLGAQVHADKPSVVLKYRLDEAILYLNENPETVCIVAGGQGKNEPYSEAYGMAQYLMQNGIDKDRILLEDQSKTTEENLRYSRKFLPEDAEVGIITNDFHMFRALQIAKKQGLSDVCGIAADSTKFYLPNNMLREYFAEIKFLIRSVK</sequence>
<proteinExistence type="predicted"/>
<dbReference type="PANTHER" id="PTHR30336">
    <property type="entry name" value="INNER MEMBRANE PROTEIN, PROBABLE PERMEASE"/>
    <property type="match status" value="1"/>
</dbReference>
<name>A0A3R5WCR5_9FIRM</name>
<dbReference type="GO" id="GO:0000270">
    <property type="term" value="P:peptidoglycan metabolic process"/>
    <property type="evidence" value="ECO:0007669"/>
    <property type="project" value="TreeGrafter"/>
</dbReference>
<feature type="transmembrane region" description="Helical" evidence="1">
    <location>
        <begin position="34"/>
        <end position="53"/>
    </location>
</feature>
<dbReference type="InterPro" id="IPR003848">
    <property type="entry name" value="DUF218"/>
</dbReference>
<gene>
    <name evidence="3" type="ORF">DWY29_00195</name>
</gene>